<keyword evidence="5" id="KW-1133">Transmembrane helix</keyword>
<keyword evidence="5" id="KW-0812">Transmembrane</keyword>
<evidence type="ECO:0000259" key="6">
    <source>
        <dbReference type="Pfam" id="PF00487"/>
    </source>
</evidence>
<keyword evidence="8" id="KW-1185">Reference proteome</keyword>
<feature type="transmembrane region" description="Helical" evidence="5">
    <location>
        <begin position="651"/>
        <end position="668"/>
    </location>
</feature>
<keyword evidence="5" id="KW-0472">Membrane</keyword>
<dbReference type="EnsemblPlants" id="AUR62020911-RA">
    <property type="protein sequence ID" value="AUR62020911-RA:cds"/>
    <property type="gene ID" value="AUR62020911"/>
</dbReference>
<sequence>MGERLLKLNFLGKTVDIKVDDVDRCLLIDVINEMVDKFNSRGYELPKYPVLSYCTAQKSHALTDDKTLMKMFEVVEGATIYIWIGCSNKANFIWTLAEKVRLGKTSENVVEPGASKPPLAKLPPKRAKPNAFKMAQISDSHNTPESPPHVDLSLNSPVRKSPRMSSPKSAEPPLLKSPAQSQLSSTFTSPRRSPRFIQPLNNHPISVLTQTNSTLTQTDPIQSQTPTLQSQSNPVSKNTLLKPVPFPHGKKVPKSTLKWKGLWVPPVHTQGTSNVSEMNVSIRSTRKRCRTRVETENCEMGNEGQSESDDSMDYEEGDINDLLNQNYVDGGEVAEQQGKTMPKKTDYKGKKAQKAQAQANNDLDFALIERMIQAGCDAGNGGISCIKWQKPCLRKLSHVRLNQQWKGTRRKPTLVQAVAIPVAPPSELPPTNNTDHLKQLAESYGFQQIGEPLPDDVTMRDIITSLPKKVFEINDMKAWGTVLISVTSYALGIFMIAKAPWYLLPLAWAWTGTAITGFFVIGHDCAHKSFSKNKLLEDIVGTLAFMPLIYPYEPWRFKHDQHHAKTNMLREDTAWLPIMKEDIEESPALRKALILGYGPLRTWMSVAHWLRFHFDLKKFRKSEVKRATISIAAVSAFMVIAWPLIIYKTGIVGWIKFWLMPWLGYHFWMSTFTIVHHTAPHIPFKDSKEWNAAQAQLNGTVHCDYPRWIEVLCHDINVHIPHHISPKIPSYNLRAAHQSLNENWGKDFKVYTTIHPYDDSDPSFSVSISTTLLFLSSASSPLFWVVVLSDCAEVGFCCKQLFEAISL</sequence>
<dbReference type="InterPro" id="IPR012171">
    <property type="entry name" value="Fatty_acid_desaturase"/>
</dbReference>
<accession>A0A803LZL0</accession>
<comment type="subcellular location">
    <subcellularLocation>
        <location evidence="1">Membrane</location>
    </subcellularLocation>
</comment>
<feature type="compositionally biased region" description="Polar residues" evidence="4">
    <location>
        <begin position="217"/>
        <end position="239"/>
    </location>
</feature>
<evidence type="ECO:0000256" key="3">
    <source>
        <dbReference type="ARBA" id="ARBA00023002"/>
    </source>
</evidence>
<feature type="domain" description="Fatty acid desaturase" evidence="6">
    <location>
        <begin position="500"/>
        <end position="752"/>
    </location>
</feature>
<protein>
    <recommendedName>
        <fullName evidence="6">Fatty acid desaturase domain-containing protein</fullName>
    </recommendedName>
</protein>
<dbReference type="CDD" id="cd03507">
    <property type="entry name" value="Delta12-FADS-like"/>
    <property type="match status" value="1"/>
</dbReference>
<feature type="region of interest" description="Disordered" evidence="4">
    <location>
        <begin position="293"/>
        <end position="312"/>
    </location>
</feature>
<evidence type="ECO:0000256" key="1">
    <source>
        <dbReference type="ARBA" id="ARBA00004370"/>
    </source>
</evidence>
<evidence type="ECO:0000313" key="7">
    <source>
        <dbReference type="EnsemblPlants" id="AUR62020911-RA:cds"/>
    </source>
</evidence>
<feature type="compositionally biased region" description="Polar residues" evidence="4">
    <location>
        <begin position="153"/>
        <end position="168"/>
    </location>
</feature>
<organism evidence="7 8">
    <name type="scientific">Chenopodium quinoa</name>
    <name type="common">Quinoa</name>
    <dbReference type="NCBI Taxonomy" id="63459"/>
    <lineage>
        <taxon>Eukaryota</taxon>
        <taxon>Viridiplantae</taxon>
        <taxon>Streptophyta</taxon>
        <taxon>Embryophyta</taxon>
        <taxon>Tracheophyta</taxon>
        <taxon>Spermatophyta</taxon>
        <taxon>Magnoliopsida</taxon>
        <taxon>eudicotyledons</taxon>
        <taxon>Gunneridae</taxon>
        <taxon>Pentapetalae</taxon>
        <taxon>Caryophyllales</taxon>
        <taxon>Chenopodiaceae</taxon>
        <taxon>Chenopodioideae</taxon>
        <taxon>Atripliceae</taxon>
        <taxon>Chenopodium</taxon>
    </lineage>
</organism>
<dbReference type="Gramene" id="AUR62020911-RA">
    <property type="protein sequence ID" value="AUR62020911-RA:cds"/>
    <property type="gene ID" value="AUR62020911"/>
</dbReference>
<dbReference type="InterPro" id="IPR005804">
    <property type="entry name" value="FA_desaturase_dom"/>
</dbReference>
<feature type="region of interest" description="Disordered" evidence="4">
    <location>
        <begin position="138"/>
        <end position="203"/>
    </location>
</feature>
<comment type="similarity">
    <text evidence="2">Belongs to the fatty acid desaturase type 1 family.</text>
</comment>
<evidence type="ECO:0000256" key="2">
    <source>
        <dbReference type="ARBA" id="ARBA00009295"/>
    </source>
</evidence>
<dbReference type="GO" id="GO:0016491">
    <property type="term" value="F:oxidoreductase activity"/>
    <property type="evidence" value="ECO:0007669"/>
    <property type="project" value="UniProtKB-KW"/>
</dbReference>
<reference evidence="7" key="1">
    <citation type="journal article" date="2017" name="Nature">
        <title>The genome of Chenopodium quinoa.</title>
        <authorList>
            <person name="Jarvis D.E."/>
            <person name="Ho Y.S."/>
            <person name="Lightfoot D.J."/>
            <person name="Schmoeckel S.M."/>
            <person name="Li B."/>
            <person name="Borm T.J.A."/>
            <person name="Ohyanagi H."/>
            <person name="Mineta K."/>
            <person name="Michell C.T."/>
            <person name="Saber N."/>
            <person name="Kharbatia N.M."/>
            <person name="Rupper R.R."/>
            <person name="Sharp A.R."/>
            <person name="Dally N."/>
            <person name="Boughton B.A."/>
            <person name="Woo Y.H."/>
            <person name="Gao G."/>
            <person name="Schijlen E.G.W.M."/>
            <person name="Guo X."/>
            <person name="Momin A.A."/>
            <person name="Negrao S."/>
            <person name="Al-Babili S."/>
            <person name="Gehring C."/>
            <person name="Roessner U."/>
            <person name="Jung C."/>
            <person name="Murphy K."/>
            <person name="Arold S.T."/>
            <person name="Gojobori T."/>
            <person name="van der Linden C.G."/>
            <person name="van Loo E.N."/>
            <person name="Jellen E.N."/>
            <person name="Maughan P.J."/>
            <person name="Tester M."/>
        </authorList>
    </citation>
    <scope>NUCLEOTIDE SEQUENCE [LARGE SCALE GENOMIC DNA]</scope>
    <source>
        <strain evidence="7">cv. PI 614886</strain>
    </source>
</reference>
<feature type="transmembrane region" description="Helical" evidence="5">
    <location>
        <begin position="627"/>
        <end position="645"/>
    </location>
</feature>
<keyword evidence="3" id="KW-0560">Oxidoreductase</keyword>
<feature type="transmembrane region" description="Helical" evidence="5">
    <location>
        <begin position="502"/>
        <end position="522"/>
    </location>
</feature>
<dbReference type="Pfam" id="PF00487">
    <property type="entry name" value="FA_desaturase"/>
    <property type="match status" value="1"/>
</dbReference>
<dbReference type="AlphaFoldDB" id="A0A803LZL0"/>
<dbReference type="GO" id="GO:0016020">
    <property type="term" value="C:membrane"/>
    <property type="evidence" value="ECO:0007669"/>
    <property type="project" value="UniProtKB-SubCell"/>
</dbReference>
<dbReference type="GO" id="GO:0006629">
    <property type="term" value="P:lipid metabolic process"/>
    <property type="evidence" value="ECO:0007669"/>
    <property type="project" value="InterPro"/>
</dbReference>
<reference evidence="7" key="2">
    <citation type="submission" date="2021-03" db="UniProtKB">
        <authorList>
            <consortium name="EnsemblPlants"/>
        </authorList>
    </citation>
    <scope>IDENTIFICATION</scope>
</reference>
<evidence type="ECO:0000256" key="4">
    <source>
        <dbReference type="SAM" id="MobiDB-lite"/>
    </source>
</evidence>
<proteinExistence type="inferred from homology"/>
<feature type="region of interest" description="Disordered" evidence="4">
    <location>
        <begin position="217"/>
        <end position="249"/>
    </location>
</feature>
<dbReference type="PANTHER" id="PTHR32100">
    <property type="entry name" value="OMEGA-6 FATTY ACID DESATURASE, CHLOROPLASTIC"/>
    <property type="match status" value="1"/>
</dbReference>
<name>A0A803LZL0_CHEQI</name>
<evidence type="ECO:0000313" key="8">
    <source>
        <dbReference type="Proteomes" id="UP000596660"/>
    </source>
</evidence>
<evidence type="ECO:0000256" key="5">
    <source>
        <dbReference type="SAM" id="Phobius"/>
    </source>
</evidence>
<dbReference type="Proteomes" id="UP000596660">
    <property type="component" value="Unplaced"/>
</dbReference>